<feature type="transmembrane region" description="Helical" evidence="9">
    <location>
        <begin position="262"/>
        <end position="280"/>
    </location>
</feature>
<evidence type="ECO:0000259" key="10">
    <source>
        <dbReference type="Pfam" id="PF00909"/>
    </source>
</evidence>
<feature type="transmembrane region" description="Helical" evidence="9">
    <location>
        <begin position="231"/>
        <end position="255"/>
    </location>
</feature>
<dbReference type="EMBL" id="ABDV01000022">
    <property type="protein sequence ID" value="EDT23093.1"/>
    <property type="molecule type" value="Genomic_DNA"/>
</dbReference>
<keyword evidence="6 9" id="KW-0472">Membrane</keyword>
<accession>A0AAV3BPL1</accession>
<dbReference type="InterPro" id="IPR018047">
    <property type="entry name" value="Ammonium_transpt_CS"/>
</dbReference>
<comment type="caution">
    <text evidence="11">The sequence shown here is derived from an EMBL/GenBank/DDBJ whole genome shotgun (WGS) entry which is preliminary data.</text>
</comment>
<feature type="transmembrane region" description="Helical" evidence="9">
    <location>
        <begin position="135"/>
        <end position="156"/>
    </location>
</feature>
<evidence type="ECO:0000256" key="5">
    <source>
        <dbReference type="ARBA" id="ARBA00022989"/>
    </source>
</evidence>
<dbReference type="PANTHER" id="PTHR43029:SF10">
    <property type="entry name" value="AMMONIUM TRANSPORTER MEP2"/>
    <property type="match status" value="1"/>
</dbReference>
<dbReference type="Pfam" id="PF00909">
    <property type="entry name" value="Ammonium_transp"/>
    <property type="match status" value="1"/>
</dbReference>
<evidence type="ECO:0000256" key="6">
    <source>
        <dbReference type="ARBA" id="ARBA00023136"/>
    </source>
</evidence>
<feature type="transmembrane region" description="Helical" evidence="9">
    <location>
        <begin position="46"/>
        <end position="70"/>
    </location>
</feature>
<feature type="transmembrane region" description="Helical" evidence="9">
    <location>
        <begin position="168"/>
        <end position="188"/>
    </location>
</feature>
<dbReference type="PROSITE" id="PS01219">
    <property type="entry name" value="AMMONIUM_TRANSP"/>
    <property type="match status" value="1"/>
</dbReference>
<dbReference type="InterPro" id="IPR001905">
    <property type="entry name" value="Ammonium_transpt"/>
</dbReference>
<dbReference type="AlphaFoldDB" id="A0AAV3BPL1"/>
<dbReference type="Gene3D" id="1.10.3430.10">
    <property type="entry name" value="Ammonium transporter AmtB like domains"/>
    <property type="match status" value="1"/>
</dbReference>
<feature type="transmembrane region" description="Helical" evidence="9">
    <location>
        <begin position="318"/>
        <end position="336"/>
    </location>
</feature>
<protein>
    <recommendedName>
        <fullName evidence="8 9">Ammonium transporter</fullName>
    </recommendedName>
</protein>
<comment type="similarity">
    <text evidence="2 9">Belongs to the ammonia transporter channel (TC 1.A.11.2) family.</text>
</comment>
<sequence>MIKMFPNVVHGNVAFIMLATVLVFIMTPGLAFFYGGLVGKRNTLTIMLQIFLSIGIVTVMWFLFGFSMVFGTDINGVIGNPFNYFALKGVVFSVNSKYGLTIPFLSFCMYQLMFAIITLPLMTGTIVNRIRISSWIKFLIIWMILIYFPVAHWVWGGGFLSKLGFVDFAGGTVIHATSAFSGLAAVLILGKREINDKKPFNLGLVSIGAALLMFGWFGFNAGGTLVAAEKAAIVFANTCFAGASAMITWSIVAYMKDKHFSFLEPLVGTVAGLATITPASGYVNPIGAIIIGIIAGFACFFCVQFIRKLDIDDTLDVLGVHGFGGFIGTLFIGIFADKYVNEISANVHQILIQLFGVCLVIVYSMVITFIIVKVLDKTCSNFRLTKEELEKGLDESLLNESYDIAD</sequence>
<evidence type="ECO:0000256" key="2">
    <source>
        <dbReference type="ARBA" id="ARBA00005887"/>
    </source>
</evidence>
<evidence type="ECO:0000256" key="3">
    <source>
        <dbReference type="ARBA" id="ARBA00022448"/>
    </source>
</evidence>
<evidence type="ECO:0000256" key="8">
    <source>
        <dbReference type="ARBA" id="ARBA00050025"/>
    </source>
</evidence>
<dbReference type="PANTHER" id="PTHR43029">
    <property type="entry name" value="AMMONIUM TRANSPORTER MEP2"/>
    <property type="match status" value="1"/>
</dbReference>
<dbReference type="InterPro" id="IPR024041">
    <property type="entry name" value="NH4_transpt_AmtB-like_dom"/>
</dbReference>
<evidence type="ECO:0000256" key="7">
    <source>
        <dbReference type="ARBA" id="ARBA00023177"/>
    </source>
</evidence>
<keyword evidence="7 9" id="KW-0924">Ammonia transport</keyword>
<dbReference type="NCBIfam" id="TIGR00836">
    <property type="entry name" value="amt"/>
    <property type="match status" value="1"/>
</dbReference>
<name>A0AAV3BPL1_CLOPF</name>
<dbReference type="Proteomes" id="UP000004342">
    <property type="component" value="Unassembled WGS sequence"/>
</dbReference>
<comment type="subcellular location">
    <subcellularLocation>
        <location evidence="9">Cell membrane</location>
        <topology evidence="9">Multi-pass membrane protein</topology>
    </subcellularLocation>
    <subcellularLocation>
        <location evidence="1">Membrane</location>
        <topology evidence="1">Multi-pass membrane protein</topology>
    </subcellularLocation>
</comment>
<keyword evidence="5 9" id="KW-1133">Transmembrane helix</keyword>
<evidence type="ECO:0000313" key="12">
    <source>
        <dbReference type="Proteomes" id="UP000004342"/>
    </source>
</evidence>
<feature type="transmembrane region" description="Helical" evidence="9">
    <location>
        <begin position="351"/>
        <end position="375"/>
    </location>
</feature>
<feature type="domain" description="Ammonium transporter AmtB-like" evidence="10">
    <location>
        <begin position="14"/>
        <end position="399"/>
    </location>
</feature>
<evidence type="ECO:0000256" key="4">
    <source>
        <dbReference type="ARBA" id="ARBA00022692"/>
    </source>
</evidence>
<reference evidence="11 12" key="1">
    <citation type="submission" date="2007-07" db="EMBL/GenBank/DDBJ databases">
        <title>Annotation of Clostridium perfringens B str. ATCC 3626.</title>
        <authorList>
            <person name="Paulsen I."/>
            <person name="Sebastian Y."/>
        </authorList>
    </citation>
    <scope>NUCLEOTIDE SEQUENCE [LARGE SCALE GENOMIC DNA]</scope>
    <source>
        <strain evidence="12">B str. ATCC 3626</strain>
    </source>
</reference>
<dbReference type="GO" id="GO:0008519">
    <property type="term" value="F:ammonium channel activity"/>
    <property type="evidence" value="ECO:0007669"/>
    <property type="project" value="InterPro"/>
</dbReference>
<keyword evidence="4 9" id="KW-0812">Transmembrane</keyword>
<feature type="transmembrane region" description="Helical" evidence="9">
    <location>
        <begin position="200"/>
        <end position="219"/>
    </location>
</feature>
<feature type="transmembrane region" description="Helical" evidence="9">
    <location>
        <begin position="286"/>
        <end position="306"/>
    </location>
</feature>
<evidence type="ECO:0000256" key="9">
    <source>
        <dbReference type="RuleBase" id="RU362002"/>
    </source>
</evidence>
<dbReference type="InterPro" id="IPR029020">
    <property type="entry name" value="Ammonium/urea_transptr"/>
</dbReference>
<gene>
    <name evidence="11" type="ORF">AC1_A0379</name>
</gene>
<keyword evidence="3 9" id="KW-0813">Transport</keyword>
<dbReference type="SUPFAM" id="SSF111352">
    <property type="entry name" value="Ammonium transporter"/>
    <property type="match status" value="1"/>
</dbReference>
<organism evidence="11 12">
    <name type="scientific">Clostridium perfringens B str. ATCC 3626</name>
    <dbReference type="NCBI Taxonomy" id="451754"/>
    <lineage>
        <taxon>Bacteria</taxon>
        <taxon>Bacillati</taxon>
        <taxon>Bacillota</taxon>
        <taxon>Clostridia</taxon>
        <taxon>Eubacteriales</taxon>
        <taxon>Clostridiaceae</taxon>
        <taxon>Clostridium</taxon>
    </lineage>
</organism>
<feature type="transmembrane region" description="Helical" evidence="9">
    <location>
        <begin position="12"/>
        <end position="34"/>
    </location>
</feature>
<evidence type="ECO:0000256" key="1">
    <source>
        <dbReference type="ARBA" id="ARBA00004141"/>
    </source>
</evidence>
<dbReference type="GO" id="GO:0005886">
    <property type="term" value="C:plasma membrane"/>
    <property type="evidence" value="ECO:0007669"/>
    <property type="project" value="UniProtKB-SubCell"/>
</dbReference>
<feature type="transmembrane region" description="Helical" evidence="9">
    <location>
        <begin position="102"/>
        <end position="123"/>
    </location>
</feature>
<evidence type="ECO:0000313" key="11">
    <source>
        <dbReference type="EMBL" id="EDT23093.1"/>
    </source>
</evidence>
<proteinExistence type="inferred from homology"/>